<sequence length="57" mass="6462">LHPVPRHRQLVQGTEALHHSGDVREIIEGESQAAELREAAQLIRKRIQTISIQTQCL</sequence>
<organism evidence="1 2">
    <name type="scientific">Cirrhinus mrigala</name>
    <name type="common">Mrigala</name>
    <dbReference type="NCBI Taxonomy" id="683832"/>
    <lineage>
        <taxon>Eukaryota</taxon>
        <taxon>Metazoa</taxon>
        <taxon>Chordata</taxon>
        <taxon>Craniata</taxon>
        <taxon>Vertebrata</taxon>
        <taxon>Euteleostomi</taxon>
        <taxon>Actinopterygii</taxon>
        <taxon>Neopterygii</taxon>
        <taxon>Teleostei</taxon>
        <taxon>Ostariophysi</taxon>
        <taxon>Cypriniformes</taxon>
        <taxon>Cyprinidae</taxon>
        <taxon>Labeoninae</taxon>
        <taxon>Labeonini</taxon>
        <taxon>Cirrhinus</taxon>
    </lineage>
</organism>
<name>A0ABD0QNI5_CIRMR</name>
<accession>A0ABD0QNI5</accession>
<dbReference type="EMBL" id="JAMKFB020000007">
    <property type="protein sequence ID" value="KAL0187789.1"/>
    <property type="molecule type" value="Genomic_DNA"/>
</dbReference>
<evidence type="ECO:0000313" key="1">
    <source>
        <dbReference type="EMBL" id="KAL0187789.1"/>
    </source>
</evidence>
<dbReference type="AlphaFoldDB" id="A0ABD0QNI5"/>
<protein>
    <submittedName>
        <fullName evidence="1">Uncharacterized protein</fullName>
    </submittedName>
</protein>
<keyword evidence="2" id="KW-1185">Reference proteome</keyword>
<reference evidence="1 2" key="1">
    <citation type="submission" date="2024-05" db="EMBL/GenBank/DDBJ databases">
        <title>Genome sequencing and assembly of Indian major carp, Cirrhinus mrigala (Hamilton, 1822).</title>
        <authorList>
            <person name="Mohindra V."/>
            <person name="Chowdhury L.M."/>
            <person name="Lal K."/>
            <person name="Jena J.K."/>
        </authorList>
    </citation>
    <scope>NUCLEOTIDE SEQUENCE [LARGE SCALE GENOMIC DNA]</scope>
    <source>
        <strain evidence="1">CM1030</strain>
        <tissue evidence="1">Blood</tissue>
    </source>
</reference>
<gene>
    <name evidence="1" type="ORF">M9458_014888</name>
</gene>
<comment type="caution">
    <text evidence="1">The sequence shown here is derived from an EMBL/GenBank/DDBJ whole genome shotgun (WGS) entry which is preliminary data.</text>
</comment>
<dbReference type="Proteomes" id="UP001529510">
    <property type="component" value="Unassembled WGS sequence"/>
</dbReference>
<evidence type="ECO:0000313" key="2">
    <source>
        <dbReference type="Proteomes" id="UP001529510"/>
    </source>
</evidence>
<proteinExistence type="predicted"/>
<feature type="non-terminal residue" evidence="1">
    <location>
        <position position="1"/>
    </location>
</feature>